<dbReference type="Proteomes" id="UP001589832">
    <property type="component" value="Unassembled WGS sequence"/>
</dbReference>
<evidence type="ECO:0000313" key="2">
    <source>
        <dbReference type="Proteomes" id="UP001589832"/>
    </source>
</evidence>
<protein>
    <submittedName>
        <fullName evidence="1">WbqC family protein</fullName>
    </submittedName>
</protein>
<accession>A0ABV6QA31</accession>
<dbReference type="Pfam" id="PF08889">
    <property type="entry name" value="WbqC"/>
    <property type="match status" value="1"/>
</dbReference>
<organism evidence="1 2">
    <name type="scientific">Winogradskyella pulchriflava</name>
    <dbReference type="NCBI Taxonomy" id="1110688"/>
    <lineage>
        <taxon>Bacteria</taxon>
        <taxon>Pseudomonadati</taxon>
        <taxon>Bacteroidota</taxon>
        <taxon>Flavobacteriia</taxon>
        <taxon>Flavobacteriales</taxon>
        <taxon>Flavobacteriaceae</taxon>
        <taxon>Winogradskyella</taxon>
    </lineage>
</organism>
<dbReference type="EMBL" id="JBHLTQ010000005">
    <property type="protein sequence ID" value="MFC0605136.1"/>
    <property type="molecule type" value="Genomic_DNA"/>
</dbReference>
<name>A0ABV6QA31_9FLAO</name>
<sequence>MKIAISQSNYIPWKGYFDNIALVDEFVLYDDMQYTKRDWRNRNKIKTPHGLKWLTIPVEVKGKFYQNINKTKISEVSWSIKHLNILKQNYKKARCYNDVIDFIESMYLSATQVTISEINHHFLSHICNYLDIDTKISFSSDYRLLEEGKTERLVDLCKQLNATEYYTGSAAKNYMDESLFTSENIDVKYFDYSNYAEYDQLYDDFEHAVSILDLIFNEGHNAKYYLKHCKK</sequence>
<comment type="caution">
    <text evidence="1">The sequence shown here is derived from an EMBL/GenBank/DDBJ whole genome shotgun (WGS) entry which is preliminary data.</text>
</comment>
<proteinExistence type="predicted"/>
<dbReference type="RefSeq" id="WP_386063960.1">
    <property type="nucleotide sequence ID" value="NZ_JBHLTQ010000005.1"/>
</dbReference>
<dbReference type="InterPro" id="IPR014985">
    <property type="entry name" value="WbqC"/>
</dbReference>
<keyword evidence="2" id="KW-1185">Reference proteome</keyword>
<gene>
    <name evidence="1" type="ORF">ACFFGA_11265</name>
</gene>
<evidence type="ECO:0000313" key="1">
    <source>
        <dbReference type="EMBL" id="MFC0605136.1"/>
    </source>
</evidence>
<reference evidence="1 2" key="1">
    <citation type="submission" date="2024-09" db="EMBL/GenBank/DDBJ databases">
        <authorList>
            <person name="Sun Q."/>
            <person name="Mori K."/>
        </authorList>
    </citation>
    <scope>NUCLEOTIDE SEQUENCE [LARGE SCALE GENOMIC DNA]</scope>
    <source>
        <strain evidence="1 2">NCAIM B.02481</strain>
    </source>
</reference>